<name>A0A4V1ALE9_9FLAO</name>
<evidence type="ECO:0000313" key="1">
    <source>
        <dbReference type="EMBL" id="QBO59524.1"/>
    </source>
</evidence>
<keyword evidence="2" id="KW-1185">Reference proteome</keyword>
<sequence>MKKLLLLSNLCFLFVISSCNKEIKSEKGGIDVISNVYFDASMGLDKMKNFHLSKLNYSGDTLVELVPNLTFPEITKNIYYIKDSLCYELGVENSKGIVLSEISKNQKPLLLEKKKEGALFSKDLIPNYKNRRNLTDTVLFDKKYKRFEVNSPWSYTRFYIYETDTILPYSLYKHTEKDYRGRLERLDSYNKKNDVFVTLQLMPRKKWDDEAKEIFEFNHFVKSRKSE</sequence>
<dbReference type="KEGG" id="csal:NBC122_02723"/>
<accession>A0A4V1ALE9</accession>
<gene>
    <name evidence="1" type="ORF">NBC122_02723</name>
</gene>
<organism evidence="1 2">
    <name type="scientific">Chryseobacterium salivictor</name>
    <dbReference type="NCBI Taxonomy" id="2547600"/>
    <lineage>
        <taxon>Bacteria</taxon>
        <taxon>Pseudomonadati</taxon>
        <taxon>Bacteroidota</taxon>
        <taxon>Flavobacteriia</taxon>
        <taxon>Flavobacteriales</taxon>
        <taxon>Weeksellaceae</taxon>
        <taxon>Chryseobacterium group</taxon>
        <taxon>Chryseobacterium</taxon>
    </lineage>
</organism>
<dbReference type="EMBL" id="CP037954">
    <property type="protein sequence ID" value="QBO59524.1"/>
    <property type="molecule type" value="Genomic_DNA"/>
</dbReference>
<dbReference type="AlphaFoldDB" id="A0A4V1ALE9"/>
<reference evidence="1 2" key="1">
    <citation type="submission" date="2019-03" db="EMBL/GenBank/DDBJ databases">
        <authorList>
            <person name="Kim H."/>
            <person name="Yu S.-M."/>
        </authorList>
    </citation>
    <scope>NUCLEOTIDE SEQUENCE [LARGE SCALE GENOMIC DNA]</scope>
    <source>
        <strain evidence="1 2">NBC122</strain>
    </source>
</reference>
<dbReference type="RefSeq" id="WP_133440857.1">
    <property type="nucleotide sequence ID" value="NZ_CP037954.1"/>
</dbReference>
<evidence type="ECO:0000313" key="2">
    <source>
        <dbReference type="Proteomes" id="UP000294419"/>
    </source>
</evidence>
<dbReference type="PROSITE" id="PS51257">
    <property type="entry name" value="PROKAR_LIPOPROTEIN"/>
    <property type="match status" value="1"/>
</dbReference>
<dbReference type="Proteomes" id="UP000294419">
    <property type="component" value="Chromosome"/>
</dbReference>
<dbReference type="OrthoDB" id="1236931at2"/>
<protein>
    <recommendedName>
        <fullName evidence="3">Lipoprotein</fullName>
    </recommendedName>
</protein>
<evidence type="ECO:0008006" key="3">
    <source>
        <dbReference type="Google" id="ProtNLM"/>
    </source>
</evidence>
<proteinExistence type="predicted"/>